<dbReference type="CDD" id="cd17423">
    <property type="entry name" value="MFS_MCT11_13"/>
    <property type="match status" value="1"/>
</dbReference>
<feature type="transmembrane region" description="Helical" evidence="2">
    <location>
        <begin position="353"/>
        <end position="374"/>
    </location>
</feature>
<dbReference type="SUPFAM" id="SSF103473">
    <property type="entry name" value="MFS general substrate transporter"/>
    <property type="match status" value="1"/>
</dbReference>
<dbReference type="PANTHER" id="PTHR11360:SF19">
    <property type="entry name" value="MONOCARBOXYLATE TRANSPORTER 13"/>
    <property type="match status" value="1"/>
</dbReference>
<keyword evidence="2" id="KW-0472">Membrane</keyword>
<dbReference type="PROSITE" id="PS50850">
    <property type="entry name" value="MFS"/>
    <property type="match status" value="1"/>
</dbReference>
<dbReference type="PANTHER" id="PTHR11360">
    <property type="entry name" value="MONOCARBOXYLATE TRANSPORTER"/>
    <property type="match status" value="1"/>
</dbReference>
<sequence length="528" mass="57231">MCQEWVSRSFFFPKMMDTWGTMLLFSCFLQAGLVFGTLRSFGIFFPEFVEYFGSPAGSVSWVTSCAVAVQQLMSPLGCALALRFGSRPVVILGGLLSSLGLFLASLSTELYQLYLSIGGVSGNQSYVNVDLWGLGWALIFSPSMAAVTFYFSRRRSLATGFVLTGVGVFSFALTPLLQYLVEEYSWCGAMLLLSGVALHSVPCGALLQTSSDTPPHRSFLWGWELLCNLAFLRYCLAITLINAAYFVPFAHLVAHMRTKGIGDRPAAFLMSLAGIADVGGRLFAGWLSDLSPKHTLHLLSLWTGLSGVILGLLPLAGSDVEMGAAATAFGFCAGALTPGVFSALPWVVGAQRVLPALGLLQMLESVGGLLGPPISGWLCDRTGDFSMSFLLSGSFLLLGALIILTLPEISCRSICIQARRTSRTMNDEPPGTDGAALANGYCECRVEQLPSDRVLCSEKTKQGQMCRPLSSGHHRRKEQDTAMITANMRTGVIGRLPGHCWSAHPQRHHCHSPPARRFYHHPNKMSIY</sequence>
<dbReference type="EMBL" id="CAUEEQ010078801">
    <property type="protein sequence ID" value="CAJ0968005.1"/>
    <property type="molecule type" value="Genomic_DNA"/>
</dbReference>
<feature type="transmembrane region" description="Helical" evidence="2">
    <location>
        <begin position="158"/>
        <end position="177"/>
    </location>
</feature>
<organism evidence="4 5">
    <name type="scientific">Ranitomeya imitator</name>
    <name type="common">mimic poison frog</name>
    <dbReference type="NCBI Taxonomy" id="111125"/>
    <lineage>
        <taxon>Eukaryota</taxon>
        <taxon>Metazoa</taxon>
        <taxon>Chordata</taxon>
        <taxon>Craniata</taxon>
        <taxon>Vertebrata</taxon>
        <taxon>Euteleostomi</taxon>
        <taxon>Amphibia</taxon>
        <taxon>Batrachia</taxon>
        <taxon>Anura</taxon>
        <taxon>Neobatrachia</taxon>
        <taxon>Hyloidea</taxon>
        <taxon>Dendrobatidae</taxon>
        <taxon>Dendrobatinae</taxon>
        <taxon>Ranitomeya</taxon>
    </lineage>
</organism>
<feature type="domain" description="Major facilitator superfamily (MFS) profile" evidence="3">
    <location>
        <begin position="20"/>
        <end position="411"/>
    </location>
</feature>
<keyword evidence="5" id="KW-1185">Reference proteome</keyword>
<accession>A0ABN9MMM1</accession>
<evidence type="ECO:0000313" key="5">
    <source>
        <dbReference type="Proteomes" id="UP001176940"/>
    </source>
</evidence>
<keyword evidence="2" id="KW-0812">Transmembrane</keyword>
<proteinExistence type="predicted"/>
<feature type="transmembrane region" description="Helical" evidence="2">
    <location>
        <begin position="61"/>
        <end position="82"/>
    </location>
</feature>
<feature type="transmembrane region" description="Helical" evidence="2">
    <location>
        <begin position="219"/>
        <end position="246"/>
    </location>
</feature>
<evidence type="ECO:0000313" key="4">
    <source>
        <dbReference type="EMBL" id="CAJ0968005.1"/>
    </source>
</evidence>
<feature type="transmembrane region" description="Helical" evidence="2">
    <location>
        <begin position="266"/>
        <end position="284"/>
    </location>
</feature>
<feature type="transmembrane region" description="Helical" evidence="2">
    <location>
        <begin position="322"/>
        <end position="341"/>
    </location>
</feature>
<dbReference type="InterPro" id="IPR036259">
    <property type="entry name" value="MFS_trans_sf"/>
</dbReference>
<feature type="transmembrane region" description="Helical" evidence="2">
    <location>
        <begin position="183"/>
        <end position="207"/>
    </location>
</feature>
<reference evidence="4" key="1">
    <citation type="submission" date="2023-07" db="EMBL/GenBank/DDBJ databases">
        <authorList>
            <person name="Stuckert A."/>
        </authorList>
    </citation>
    <scope>NUCLEOTIDE SEQUENCE</scope>
</reference>
<comment type="caution">
    <text evidence="4">The sequence shown here is derived from an EMBL/GenBank/DDBJ whole genome shotgun (WGS) entry which is preliminary data.</text>
</comment>
<evidence type="ECO:0000256" key="2">
    <source>
        <dbReference type="SAM" id="Phobius"/>
    </source>
</evidence>
<protein>
    <recommendedName>
        <fullName evidence="3">Major facilitator superfamily (MFS) profile domain-containing protein</fullName>
    </recommendedName>
</protein>
<dbReference type="Pfam" id="PF07690">
    <property type="entry name" value="MFS_1"/>
    <property type="match status" value="1"/>
</dbReference>
<dbReference type="InterPro" id="IPR011701">
    <property type="entry name" value="MFS"/>
</dbReference>
<comment type="subcellular location">
    <subcellularLocation>
        <location evidence="1">Membrane</location>
        <topology evidence="1">Multi-pass membrane protein</topology>
    </subcellularLocation>
</comment>
<feature type="transmembrane region" description="Helical" evidence="2">
    <location>
        <begin position="131"/>
        <end position="151"/>
    </location>
</feature>
<dbReference type="Gene3D" id="1.20.1250.20">
    <property type="entry name" value="MFS general substrate transporter like domains"/>
    <property type="match status" value="2"/>
</dbReference>
<keyword evidence="2" id="KW-1133">Transmembrane helix</keyword>
<dbReference type="InterPro" id="IPR048233">
    <property type="entry name" value="MFS_MCT_13"/>
</dbReference>
<name>A0ABN9MMM1_9NEOB</name>
<feature type="transmembrane region" description="Helical" evidence="2">
    <location>
        <begin position="89"/>
        <end position="111"/>
    </location>
</feature>
<feature type="transmembrane region" description="Helical" evidence="2">
    <location>
        <begin position="296"/>
        <end position="316"/>
    </location>
</feature>
<feature type="transmembrane region" description="Helical" evidence="2">
    <location>
        <begin position="386"/>
        <end position="406"/>
    </location>
</feature>
<feature type="transmembrane region" description="Helical" evidence="2">
    <location>
        <begin position="21"/>
        <end position="41"/>
    </location>
</feature>
<dbReference type="Proteomes" id="UP001176940">
    <property type="component" value="Unassembled WGS sequence"/>
</dbReference>
<gene>
    <name evidence="4" type="ORF">RIMI_LOCUS22687167</name>
</gene>
<evidence type="ECO:0000256" key="1">
    <source>
        <dbReference type="ARBA" id="ARBA00004141"/>
    </source>
</evidence>
<dbReference type="InterPro" id="IPR020846">
    <property type="entry name" value="MFS_dom"/>
</dbReference>
<evidence type="ECO:0000259" key="3">
    <source>
        <dbReference type="PROSITE" id="PS50850"/>
    </source>
</evidence>
<dbReference type="InterPro" id="IPR050327">
    <property type="entry name" value="Proton-linked_MCT"/>
</dbReference>